<dbReference type="EMBL" id="LDOT01000006">
    <property type="protein sequence ID" value="KLV07294.1"/>
    <property type="molecule type" value="Genomic_DNA"/>
</dbReference>
<evidence type="ECO:0000313" key="2">
    <source>
        <dbReference type="EMBL" id="KLV07294.1"/>
    </source>
</evidence>
<sequence length="117" mass="13714">MFKDTFGKWPRLMRWLVLISLFPPMLTLFLVQQDYTSITALRDTVTWTLLSNSSLLLWGILLRIRARKYWYRNYHIGKTMLLAFVPIAVCGYLLIAEAVPKHMVTNNQPRTVQISIN</sequence>
<dbReference type="PATRIC" id="fig|1195763.3.peg.1246"/>
<reference evidence="2 3" key="1">
    <citation type="submission" date="2015-05" db="EMBL/GenBank/DDBJ databases">
        <title>Photobacterium galathea sp. nov.</title>
        <authorList>
            <person name="Machado H."/>
            <person name="Gram L."/>
        </authorList>
    </citation>
    <scope>NUCLEOTIDE SEQUENCE [LARGE SCALE GENOMIC DNA]</scope>
    <source>
        <strain evidence="2 3">CGMCC 1.12159</strain>
    </source>
</reference>
<feature type="transmembrane region" description="Helical" evidence="1">
    <location>
        <begin position="44"/>
        <end position="64"/>
    </location>
</feature>
<gene>
    <name evidence="2" type="ORF">ABT56_05870</name>
</gene>
<dbReference type="Proteomes" id="UP000036097">
    <property type="component" value="Unassembled WGS sequence"/>
</dbReference>
<evidence type="ECO:0000256" key="1">
    <source>
        <dbReference type="SAM" id="Phobius"/>
    </source>
</evidence>
<feature type="transmembrane region" description="Helical" evidence="1">
    <location>
        <begin position="12"/>
        <end position="32"/>
    </location>
</feature>
<accession>A0A0J1H6G0</accession>
<protein>
    <submittedName>
        <fullName evidence="2">Uncharacterized protein</fullName>
    </submittedName>
</protein>
<organism evidence="2 3">
    <name type="scientific">Photobacterium aquae</name>
    <dbReference type="NCBI Taxonomy" id="1195763"/>
    <lineage>
        <taxon>Bacteria</taxon>
        <taxon>Pseudomonadati</taxon>
        <taxon>Pseudomonadota</taxon>
        <taxon>Gammaproteobacteria</taxon>
        <taxon>Vibrionales</taxon>
        <taxon>Vibrionaceae</taxon>
        <taxon>Photobacterium</taxon>
    </lineage>
</organism>
<keyword evidence="1" id="KW-0812">Transmembrane</keyword>
<keyword evidence="1" id="KW-0472">Membrane</keyword>
<feature type="transmembrane region" description="Helical" evidence="1">
    <location>
        <begin position="76"/>
        <end position="95"/>
    </location>
</feature>
<keyword evidence="3" id="KW-1185">Reference proteome</keyword>
<keyword evidence="1" id="KW-1133">Transmembrane helix</keyword>
<dbReference type="AlphaFoldDB" id="A0A0J1H6G0"/>
<name>A0A0J1H6G0_9GAMM</name>
<proteinExistence type="predicted"/>
<evidence type="ECO:0000313" key="3">
    <source>
        <dbReference type="Proteomes" id="UP000036097"/>
    </source>
</evidence>
<comment type="caution">
    <text evidence="2">The sequence shown here is derived from an EMBL/GenBank/DDBJ whole genome shotgun (WGS) entry which is preliminary data.</text>
</comment>